<dbReference type="VEuPathDB" id="VectorBase:HLOH_065411"/>
<organism evidence="2 3">
    <name type="scientific">Haemaphysalis longicornis</name>
    <name type="common">Bush tick</name>
    <dbReference type="NCBI Taxonomy" id="44386"/>
    <lineage>
        <taxon>Eukaryota</taxon>
        <taxon>Metazoa</taxon>
        <taxon>Ecdysozoa</taxon>
        <taxon>Arthropoda</taxon>
        <taxon>Chelicerata</taxon>
        <taxon>Arachnida</taxon>
        <taxon>Acari</taxon>
        <taxon>Parasitiformes</taxon>
        <taxon>Ixodida</taxon>
        <taxon>Ixodoidea</taxon>
        <taxon>Ixodidae</taxon>
        <taxon>Haemaphysalinae</taxon>
        <taxon>Haemaphysalis</taxon>
    </lineage>
</organism>
<feature type="region of interest" description="Disordered" evidence="1">
    <location>
        <begin position="65"/>
        <end position="133"/>
    </location>
</feature>
<evidence type="ECO:0000313" key="2">
    <source>
        <dbReference type="EMBL" id="KAH9366270.1"/>
    </source>
</evidence>
<sequence length="278" mass="31029">MFPVVHRATHPTAVTHLTDTPSSWQAWITSPYYKELEKRRATNATLVKTTRRLAQELAEAKTEFQALQAQPPTVPGQSPETSTPSATPEQRTDTPSHQGTQSMDTAQDAPQEEKTTDPTPKKGVRTSSQNDSKLAPLEFQLEAKIEALANTCASTAAVTDQRLARVEDLITTSFSNIQKRFEFIEQTLKPIWNCHSYNKRAVLQQNITSVHKKPDISLLQGTAMATPAFPGCRAHVSPAEGRGVCTFVRKGLAFIEHQLKHDRNYLRCAYIIFFLTKL</sequence>
<evidence type="ECO:0000313" key="3">
    <source>
        <dbReference type="Proteomes" id="UP000821853"/>
    </source>
</evidence>
<dbReference type="AlphaFoldDB" id="A0A9J6FIS1"/>
<dbReference type="EMBL" id="JABSTR010000004">
    <property type="protein sequence ID" value="KAH9366270.1"/>
    <property type="molecule type" value="Genomic_DNA"/>
</dbReference>
<protein>
    <submittedName>
        <fullName evidence="2">Uncharacterized protein</fullName>
    </submittedName>
</protein>
<feature type="compositionally biased region" description="Basic and acidic residues" evidence="1">
    <location>
        <begin position="111"/>
        <end position="120"/>
    </location>
</feature>
<accession>A0A9J6FIS1</accession>
<reference evidence="2 3" key="1">
    <citation type="journal article" date="2020" name="Cell">
        <title>Large-Scale Comparative Analyses of Tick Genomes Elucidate Their Genetic Diversity and Vector Capacities.</title>
        <authorList>
            <consortium name="Tick Genome and Microbiome Consortium (TIGMIC)"/>
            <person name="Jia N."/>
            <person name="Wang J."/>
            <person name="Shi W."/>
            <person name="Du L."/>
            <person name="Sun Y."/>
            <person name="Zhan W."/>
            <person name="Jiang J.F."/>
            <person name="Wang Q."/>
            <person name="Zhang B."/>
            <person name="Ji P."/>
            <person name="Bell-Sakyi L."/>
            <person name="Cui X.M."/>
            <person name="Yuan T.T."/>
            <person name="Jiang B.G."/>
            <person name="Yang W.F."/>
            <person name="Lam T.T."/>
            <person name="Chang Q.C."/>
            <person name="Ding S.J."/>
            <person name="Wang X.J."/>
            <person name="Zhu J.G."/>
            <person name="Ruan X.D."/>
            <person name="Zhao L."/>
            <person name="Wei J.T."/>
            <person name="Ye R.Z."/>
            <person name="Que T.C."/>
            <person name="Du C.H."/>
            <person name="Zhou Y.H."/>
            <person name="Cheng J.X."/>
            <person name="Dai P.F."/>
            <person name="Guo W.B."/>
            <person name="Han X.H."/>
            <person name="Huang E.J."/>
            <person name="Li L.F."/>
            <person name="Wei W."/>
            <person name="Gao Y.C."/>
            <person name="Liu J.Z."/>
            <person name="Shao H.Z."/>
            <person name="Wang X."/>
            <person name="Wang C.C."/>
            <person name="Yang T.C."/>
            <person name="Huo Q.B."/>
            <person name="Li W."/>
            <person name="Chen H.Y."/>
            <person name="Chen S.E."/>
            <person name="Zhou L.G."/>
            <person name="Ni X.B."/>
            <person name="Tian J.H."/>
            <person name="Sheng Y."/>
            <person name="Liu T."/>
            <person name="Pan Y.S."/>
            <person name="Xia L.Y."/>
            <person name="Li J."/>
            <person name="Zhao F."/>
            <person name="Cao W.C."/>
        </authorList>
    </citation>
    <scope>NUCLEOTIDE SEQUENCE [LARGE SCALE GENOMIC DNA]</scope>
    <source>
        <strain evidence="2">HaeL-2018</strain>
    </source>
</reference>
<keyword evidence="3" id="KW-1185">Reference proteome</keyword>
<name>A0A9J6FIS1_HAELO</name>
<gene>
    <name evidence="2" type="ORF">HPB48_008310</name>
</gene>
<proteinExistence type="predicted"/>
<evidence type="ECO:0000256" key="1">
    <source>
        <dbReference type="SAM" id="MobiDB-lite"/>
    </source>
</evidence>
<comment type="caution">
    <text evidence="2">The sequence shown here is derived from an EMBL/GenBank/DDBJ whole genome shotgun (WGS) entry which is preliminary data.</text>
</comment>
<feature type="compositionally biased region" description="Polar residues" evidence="1">
    <location>
        <begin position="65"/>
        <end position="105"/>
    </location>
</feature>
<dbReference type="Proteomes" id="UP000821853">
    <property type="component" value="Chromosome 2"/>
</dbReference>